<evidence type="ECO:0000313" key="3">
    <source>
        <dbReference type="Proteomes" id="UP000518752"/>
    </source>
</evidence>
<accession>A0A8H5HZ10</accession>
<dbReference type="AlphaFoldDB" id="A0A8H5HZ10"/>
<feature type="region of interest" description="Disordered" evidence="1">
    <location>
        <begin position="141"/>
        <end position="201"/>
    </location>
</feature>
<feature type="compositionally biased region" description="Polar residues" evidence="1">
    <location>
        <begin position="170"/>
        <end position="183"/>
    </location>
</feature>
<gene>
    <name evidence="2" type="ORF">D9757_003211</name>
</gene>
<proteinExistence type="predicted"/>
<comment type="caution">
    <text evidence="2">The sequence shown here is derived from an EMBL/GenBank/DDBJ whole genome shotgun (WGS) entry which is preliminary data.</text>
</comment>
<keyword evidence="3" id="KW-1185">Reference proteome</keyword>
<reference evidence="2 3" key="1">
    <citation type="journal article" date="2020" name="ISME J.">
        <title>Uncovering the hidden diversity of litter-decomposition mechanisms in mushroom-forming fungi.</title>
        <authorList>
            <person name="Floudas D."/>
            <person name="Bentzer J."/>
            <person name="Ahren D."/>
            <person name="Johansson T."/>
            <person name="Persson P."/>
            <person name="Tunlid A."/>
        </authorList>
    </citation>
    <scope>NUCLEOTIDE SEQUENCE [LARGE SCALE GENOMIC DNA]</scope>
    <source>
        <strain evidence="2 3">CBS 406.79</strain>
    </source>
</reference>
<sequence length="201" mass="22387">MFSLSTAGASYPHLPSSSSLSIPDLSLLRPFHHLNQSSFSSSARQQAFAETPAQRRARVAFVHKQKQSPGEERVENWVREQARQSTFVIVAAAKKMSSPADKAKARGHKRNSSVHRPEVLPRKGVSDELLLRRTMLKDSSNLPSISEGVEEEEEPFVFYSTPLPPPPTYHISSKTTSHSPTRPSHQRRLSDLAVIPEGLEE</sequence>
<protein>
    <submittedName>
        <fullName evidence="2">Uncharacterized protein</fullName>
    </submittedName>
</protein>
<dbReference type="Proteomes" id="UP000518752">
    <property type="component" value="Unassembled WGS sequence"/>
</dbReference>
<name>A0A8H5HZ10_9AGAR</name>
<evidence type="ECO:0000256" key="1">
    <source>
        <dbReference type="SAM" id="MobiDB-lite"/>
    </source>
</evidence>
<organism evidence="2 3">
    <name type="scientific">Collybiopsis confluens</name>
    <dbReference type="NCBI Taxonomy" id="2823264"/>
    <lineage>
        <taxon>Eukaryota</taxon>
        <taxon>Fungi</taxon>
        <taxon>Dikarya</taxon>
        <taxon>Basidiomycota</taxon>
        <taxon>Agaricomycotina</taxon>
        <taxon>Agaricomycetes</taxon>
        <taxon>Agaricomycetidae</taxon>
        <taxon>Agaricales</taxon>
        <taxon>Marasmiineae</taxon>
        <taxon>Omphalotaceae</taxon>
        <taxon>Collybiopsis</taxon>
    </lineage>
</organism>
<dbReference type="EMBL" id="JAACJN010000007">
    <property type="protein sequence ID" value="KAF5392038.1"/>
    <property type="molecule type" value="Genomic_DNA"/>
</dbReference>
<dbReference type="OrthoDB" id="3051277at2759"/>
<evidence type="ECO:0000313" key="2">
    <source>
        <dbReference type="EMBL" id="KAF5392038.1"/>
    </source>
</evidence>